<dbReference type="Gene3D" id="3.40.30.10">
    <property type="entry name" value="Glutaredoxin"/>
    <property type="match status" value="1"/>
</dbReference>
<dbReference type="InterPro" id="IPR002109">
    <property type="entry name" value="Glutaredoxin"/>
</dbReference>
<proteinExistence type="predicted"/>
<reference evidence="2" key="1">
    <citation type="submission" date="2022-03" db="EMBL/GenBank/DDBJ databases">
        <title>Brevibacterium spongiae sp. nov., isolated from marine sponge.</title>
        <authorList>
            <person name="Li Z."/>
            <person name="Zhang M."/>
        </authorList>
    </citation>
    <scope>NUCLEOTIDE SEQUENCE</scope>
    <source>
        <strain evidence="2">WHS-Z9</strain>
        <plasmid evidence="2">unnamed</plasmid>
    </source>
</reference>
<dbReference type="CDD" id="cd02976">
    <property type="entry name" value="NrdH"/>
    <property type="match status" value="1"/>
</dbReference>
<evidence type="ECO:0000313" key="3">
    <source>
        <dbReference type="Proteomes" id="UP001064879"/>
    </source>
</evidence>
<evidence type="ECO:0000259" key="1">
    <source>
        <dbReference type="Pfam" id="PF00462"/>
    </source>
</evidence>
<organism evidence="2 3">
    <name type="scientific">Brevibacterium spongiae</name>
    <dbReference type="NCBI Taxonomy" id="2909672"/>
    <lineage>
        <taxon>Bacteria</taxon>
        <taxon>Bacillati</taxon>
        <taxon>Actinomycetota</taxon>
        <taxon>Actinomycetes</taxon>
        <taxon>Micrococcales</taxon>
        <taxon>Brevibacteriaceae</taxon>
        <taxon>Brevibacterium</taxon>
    </lineage>
</organism>
<geneLocation type="plasmid" evidence="2 3">
    <name>unnamed</name>
</geneLocation>
<protein>
    <submittedName>
        <fullName evidence="2">NrdH-redoxin</fullName>
    </submittedName>
</protein>
<feature type="domain" description="Glutaredoxin" evidence="1">
    <location>
        <begin position="3"/>
        <end position="56"/>
    </location>
</feature>
<name>A0ABY5STY3_9MICO</name>
<dbReference type="RefSeq" id="WP_265420493.1">
    <property type="nucleotide sequence ID" value="NZ_CP093444.1"/>
</dbReference>
<dbReference type="EMBL" id="CP093444">
    <property type="protein sequence ID" value="UVI38007.1"/>
    <property type="molecule type" value="Genomic_DNA"/>
</dbReference>
<dbReference type="SUPFAM" id="SSF52833">
    <property type="entry name" value="Thioredoxin-like"/>
    <property type="match status" value="1"/>
</dbReference>
<dbReference type="Pfam" id="PF00462">
    <property type="entry name" value="Glutaredoxin"/>
    <property type="match status" value="1"/>
</dbReference>
<dbReference type="InterPro" id="IPR036249">
    <property type="entry name" value="Thioredoxin-like_sf"/>
</dbReference>
<accession>A0ABY5STY3</accession>
<gene>
    <name evidence="2" type="ORF">L1F31_18650</name>
</gene>
<keyword evidence="2" id="KW-0614">Plasmid</keyword>
<dbReference type="Proteomes" id="UP001064879">
    <property type="component" value="Plasmid unnamed"/>
</dbReference>
<keyword evidence="3" id="KW-1185">Reference proteome</keyword>
<evidence type="ECO:0000313" key="2">
    <source>
        <dbReference type="EMBL" id="UVI38007.1"/>
    </source>
</evidence>
<sequence length="74" mass="8361">MNIEFWTKTNCPRCRSTARVLDDRDVTITYRSFDDEPGLVDEAKALGFSEAPVVITPDDAWSGYRPDKLIGLPK</sequence>